<evidence type="ECO:0000313" key="3">
    <source>
        <dbReference type="Proteomes" id="UP001054902"/>
    </source>
</evidence>
<feature type="chain" id="PRO_5041947766" description="Methyltransferase domain-containing protein" evidence="1">
    <location>
        <begin position="20"/>
        <end position="414"/>
    </location>
</feature>
<organism evidence="2 3">
    <name type="scientific">Chaetoceros tenuissimus</name>
    <dbReference type="NCBI Taxonomy" id="426638"/>
    <lineage>
        <taxon>Eukaryota</taxon>
        <taxon>Sar</taxon>
        <taxon>Stramenopiles</taxon>
        <taxon>Ochrophyta</taxon>
        <taxon>Bacillariophyta</taxon>
        <taxon>Coscinodiscophyceae</taxon>
        <taxon>Chaetocerotophycidae</taxon>
        <taxon>Chaetocerotales</taxon>
        <taxon>Chaetocerotaceae</taxon>
        <taxon>Chaetoceros</taxon>
    </lineage>
</organism>
<dbReference type="Gene3D" id="3.40.50.150">
    <property type="entry name" value="Vaccinia Virus protein VP39"/>
    <property type="match status" value="1"/>
</dbReference>
<dbReference type="AlphaFoldDB" id="A0AAD3CS54"/>
<gene>
    <name evidence="2" type="ORF">CTEN210_07664</name>
</gene>
<dbReference type="InterPro" id="IPR029063">
    <property type="entry name" value="SAM-dependent_MTases_sf"/>
</dbReference>
<name>A0AAD3CS54_9STRA</name>
<proteinExistence type="predicted"/>
<comment type="caution">
    <text evidence="2">The sequence shown here is derived from an EMBL/GenBank/DDBJ whole genome shotgun (WGS) entry which is preliminary data.</text>
</comment>
<evidence type="ECO:0000256" key="1">
    <source>
        <dbReference type="SAM" id="SignalP"/>
    </source>
</evidence>
<dbReference type="Proteomes" id="UP001054902">
    <property type="component" value="Unassembled WGS sequence"/>
</dbReference>
<sequence>MNYHLFLFCVFFAYIQTEAFTLTSLTQTRSNGILHATEKDIISDHSSEVKSKRRAKSAKWIACCSTKDVTRAIEMYIEEGDQVAELGSQLRESSTAICERVGPDGYAHLVDIERKFPNEKKGLQRTSAMRRLDDEKDFYSDRSTFTEMKNFDLWREALFLKNIGETRRQYDALVVDVSIVVGNDLELTCISLIKEFLALNESSDNDENKCKVVIAKSGSLHDLARRLFHAQRLFDGHESIDYSFLRGSTAIIGTVGVEEYRRAIPFAVRPNDVCIEVGAHMGVTTNLIHRATLGSDVSEESGCIGIDIGPRIVKAARKKFPDVIFEVGDAWKVGELMRQRHKHFRNNTNNSIYDAVFVDVGGLSGENGLLEAISLISSISNSLEPRCIVIKSLCIRRLASNLVPFYDVWKKKHN</sequence>
<dbReference type="EMBL" id="BLLK01000045">
    <property type="protein sequence ID" value="GFH51188.1"/>
    <property type="molecule type" value="Genomic_DNA"/>
</dbReference>
<accession>A0AAD3CS54</accession>
<evidence type="ECO:0008006" key="4">
    <source>
        <dbReference type="Google" id="ProtNLM"/>
    </source>
</evidence>
<evidence type="ECO:0000313" key="2">
    <source>
        <dbReference type="EMBL" id="GFH51188.1"/>
    </source>
</evidence>
<feature type="signal peptide" evidence="1">
    <location>
        <begin position="1"/>
        <end position="19"/>
    </location>
</feature>
<keyword evidence="3" id="KW-1185">Reference proteome</keyword>
<dbReference type="SUPFAM" id="SSF53335">
    <property type="entry name" value="S-adenosyl-L-methionine-dependent methyltransferases"/>
    <property type="match status" value="1"/>
</dbReference>
<protein>
    <recommendedName>
        <fullName evidence="4">Methyltransferase domain-containing protein</fullName>
    </recommendedName>
</protein>
<keyword evidence="1" id="KW-0732">Signal</keyword>
<reference evidence="2 3" key="1">
    <citation type="journal article" date="2021" name="Sci. Rep.">
        <title>The genome of the diatom Chaetoceros tenuissimus carries an ancient integrated fragment of an extant virus.</title>
        <authorList>
            <person name="Hongo Y."/>
            <person name="Kimura K."/>
            <person name="Takaki Y."/>
            <person name="Yoshida Y."/>
            <person name="Baba S."/>
            <person name="Kobayashi G."/>
            <person name="Nagasaki K."/>
            <person name="Hano T."/>
            <person name="Tomaru Y."/>
        </authorList>
    </citation>
    <scope>NUCLEOTIDE SEQUENCE [LARGE SCALE GENOMIC DNA]</scope>
    <source>
        <strain evidence="2 3">NIES-3715</strain>
    </source>
</reference>